<keyword evidence="2" id="KW-1185">Reference proteome</keyword>
<proteinExistence type="predicted"/>
<dbReference type="Proteomes" id="UP000078046">
    <property type="component" value="Unassembled WGS sequence"/>
</dbReference>
<dbReference type="AlphaFoldDB" id="A0A177B903"/>
<protein>
    <submittedName>
        <fullName evidence="1">Uncharacterized protein</fullName>
    </submittedName>
</protein>
<gene>
    <name evidence="1" type="ORF">A3Q56_01393</name>
</gene>
<comment type="caution">
    <text evidence="1">The sequence shown here is derived from an EMBL/GenBank/DDBJ whole genome shotgun (WGS) entry which is preliminary data.</text>
</comment>
<dbReference type="EMBL" id="LWCA01000116">
    <property type="protein sequence ID" value="OAF70736.1"/>
    <property type="molecule type" value="Genomic_DNA"/>
</dbReference>
<reference evidence="1 2" key="1">
    <citation type="submission" date="2016-04" db="EMBL/GenBank/DDBJ databases">
        <title>The genome of Intoshia linei affirms orthonectids as highly simplified spiralians.</title>
        <authorList>
            <person name="Mikhailov K.V."/>
            <person name="Slusarev G.S."/>
            <person name="Nikitin M.A."/>
            <person name="Logacheva M.D."/>
            <person name="Penin A."/>
            <person name="Aleoshin V."/>
            <person name="Panchin Y.V."/>
        </authorList>
    </citation>
    <scope>NUCLEOTIDE SEQUENCE [LARGE SCALE GENOMIC DNA]</scope>
    <source>
        <strain evidence="1">Intl2013</strain>
        <tissue evidence="1">Whole animal</tissue>
    </source>
</reference>
<evidence type="ECO:0000313" key="1">
    <source>
        <dbReference type="EMBL" id="OAF70736.1"/>
    </source>
</evidence>
<organism evidence="1 2">
    <name type="scientific">Intoshia linei</name>
    <dbReference type="NCBI Taxonomy" id="1819745"/>
    <lineage>
        <taxon>Eukaryota</taxon>
        <taxon>Metazoa</taxon>
        <taxon>Spiralia</taxon>
        <taxon>Lophotrochozoa</taxon>
        <taxon>Mesozoa</taxon>
        <taxon>Orthonectida</taxon>
        <taxon>Rhopaluridae</taxon>
        <taxon>Intoshia</taxon>
    </lineage>
</organism>
<name>A0A177B903_9BILA</name>
<evidence type="ECO:0000313" key="2">
    <source>
        <dbReference type="Proteomes" id="UP000078046"/>
    </source>
</evidence>
<sequence length="194" mass="23102">MKNTTQLNIDLPIIQRQYIIKNDENIVRSAFINKPYNIHCQDLNIKEIDCNIIKYRYKKIQNDCHIFYEQRVGAAHQKIKNASVCKSDKENWIKIGNSRIYNRYFYISSVTVISSTIKEIVKFGESTKSKLLDIERLKNFKKIRFQEKIMDNFKIPKREKTKKETVLEKLSEIYPIEIPKVNTFAIVQLYMTKI</sequence>
<accession>A0A177B903</accession>